<dbReference type="SUPFAM" id="SSF89550">
    <property type="entry name" value="PHP domain-like"/>
    <property type="match status" value="1"/>
</dbReference>
<dbReference type="AlphaFoldDB" id="A0A832LVL6"/>
<reference evidence="2" key="1">
    <citation type="journal article" date="2020" name="mSystems">
        <title>Genome- and Community-Level Interaction Insights into Carbon Utilization and Element Cycling Functions of Hydrothermarchaeota in Hydrothermal Sediment.</title>
        <authorList>
            <person name="Zhou Z."/>
            <person name="Liu Y."/>
            <person name="Xu W."/>
            <person name="Pan J."/>
            <person name="Luo Z.H."/>
            <person name="Li M."/>
        </authorList>
    </citation>
    <scope>NUCLEOTIDE SEQUENCE [LARGE SCALE GENOMIC DNA]</scope>
    <source>
        <strain evidence="2">SpSt-605</strain>
    </source>
</reference>
<dbReference type="SMART" id="SM00481">
    <property type="entry name" value="POLIIIAc"/>
    <property type="match status" value="1"/>
</dbReference>
<dbReference type="InterPro" id="IPR003141">
    <property type="entry name" value="Pol/His_phosphatase_N"/>
</dbReference>
<dbReference type="CDD" id="cd07438">
    <property type="entry name" value="PHP_HisPPase_AMP"/>
    <property type="match status" value="1"/>
</dbReference>
<evidence type="ECO:0000259" key="1">
    <source>
        <dbReference type="SMART" id="SM00481"/>
    </source>
</evidence>
<dbReference type="InterPro" id="IPR004013">
    <property type="entry name" value="PHP_dom"/>
</dbReference>
<evidence type="ECO:0000313" key="2">
    <source>
        <dbReference type="EMBL" id="HGV54767.1"/>
    </source>
</evidence>
<dbReference type="Gene3D" id="1.10.150.650">
    <property type="match status" value="1"/>
</dbReference>
<dbReference type="PANTHER" id="PTHR42924">
    <property type="entry name" value="EXONUCLEASE"/>
    <property type="match status" value="1"/>
</dbReference>
<dbReference type="GO" id="GO:0004534">
    <property type="term" value="F:5'-3' RNA exonuclease activity"/>
    <property type="evidence" value="ECO:0007669"/>
    <property type="project" value="TreeGrafter"/>
</dbReference>
<feature type="domain" description="Polymerase/histidinol phosphatase N-terminal" evidence="1">
    <location>
        <begin position="2"/>
        <end position="67"/>
    </location>
</feature>
<dbReference type="InterPro" id="IPR052018">
    <property type="entry name" value="PHP_domain"/>
</dbReference>
<comment type="caution">
    <text evidence="2">The sequence shown here is derived from an EMBL/GenBank/DDBJ whole genome shotgun (WGS) entry which is preliminary data.</text>
</comment>
<dbReference type="Pfam" id="PF02811">
    <property type="entry name" value="PHP"/>
    <property type="match status" value="1"/>
</dbReference>
<dbReference type="InterPro" id="IPR016195">
    <property type="entry name" value="Pol/histidinol_Pase-like"/>
</dbReference>
<gene>
    <name evidence="2" type="ORF">ENT73_01585</name>
</gene>
<dbReference type="PANTHER" id="PTHR42924:SF3">
    <property type="entry name" value="POLYMERASE_HISTIDINOL PHOSPHATASE N-TERMINAL DOMAIN-CONTAINING PROTEIN"/>
    <property type="match status" value="1"/>
</dbReference>
<organism evidence="2">
    <name type="scientific">Caldimicrobium thiodismutans</name>
    <dbReference type="NCBI Taxonomy" id="1653476"/>
    <lineage>
        <taxon>Bacteria</taxon>
        <taxon>Pseudomonadati</taxon>
        <taxon>Thermodesulfobacteriota</taxon>
        <taxon>Thermodesulfobacteria</taxon>
        <taxon>Thermodesulfobacteriales</taxon>
        <taxon>Thermodesulfobacteriaceae</taxon>
        <taxon>Caldimicrobium</taxon>
    </lineage>
</organism>
<accession>A0A832LVL6</accession>
<proteinExistence type="predicted"/>
<dbReference type="Gene3D" id="3.20.20.140">
    <property type="entry name" value="Metal-dependent hydrolases"/>
    <property type="match status" value="1"/>
</dbReference>
<sequence>MIDLHTHSTASDGTFSPSELIRLAKREGLKALALTDHDTTRGLPEAYEVAREEGIPFLCGVEISVKFNGPGHFHLLGYFLSPELPPLEETLKALQEARKRRNELMVEKLRALGVEITLTELEEIAKGEIGRPHFARLLVEKGYVRTPDEAFEKYLRKGAPAYVPKALLEPKEAIEKILQAKGIPVLAHPITLKLAPKELSSYLKELKELGLRGVEAYYSEHNRDFTNFLLHEAQRLGFLTTGGSDFHGANKPDIRLGRGFGNLRVPKECFERLKKELEKL</sequence>
<protein>
    <submittedName>
        <fullName evidence="2">PHP domain-containing protein</fullName>
    </submittedName>
</protein>
<dbReference type="GO" id="GO:0035312">
    <property type="term" value="F:5'-3' DNA exonuclease activity"/>
    <property type="evidence" value="ECO:0007669"/>
    <property type="project" value="TreeGrafter"/>
</dbReference>
<dbReference type="EMBL" id="DSZU01000026">
    <property type="protein sequence ID" value="HGV54767.1"/>
    <property type="molecule type" value="Genomic_DNA"/>
</dbReference>
<name>A0A832LVL6_9BACT</name>